<dbReference type="AlphaFoldDB" id="D1Q065"/>
<evidence type="ECO:0000313" key="1">
    <source>
        <dbReference type="EMBL" id="EFA42964.1"/>
    </source>
</evidence>
<evidence type="ECO:0000313" key="2">
    <source>
        <dbReference type="Proteomes" id="UP000003160"/>
    </source>
</evidence>
<dbReference type="Proteomes" id="UP000003160">
    <property type="component" value="Unassembled WGS sequence"/>
</dbReference>
<dbReference type="RefSeq" id="WP_007174995.1">
    <property type="nucleotide sequence ID" value="NZ_GG704783.1"/>
</dbReference>
<sequence>MNISIEELGGIITDFVRVGYNCAVADYDPPQDRLKLSEVKKWLRHRHIEFKTFKGLEEKGLIRARHSGTAINSPLIYSKTEIQKALSTMRVNRIFMNNKINGYGRE</sequence>
<reference evidence="1 2" key="1">
    <citation type="submission" date="2009-10" db="EMBL/GenBank/DDBJ databases">
        <authorList>
            <person name="Qin X."/>
            <person name="Bachman B."/>
            <person name="Battles P."/>
            <person name="Bell A."/>
            <person name="Bess C."/>
            <person name="Bickham C."/>
            <person name="Chaboub L."/>
            <person name="Chen D."/>
            <person name="Coyle M."/>
            <person name="Deiros D.R."/>
            <person name="Dinh H."/>
            <person name="Forbes L."/>
            <person name="Fowler G."/>
            <person name="Francisco L."/>
            <person name="Fu Q."/>
            <person name="Gubbala S."/>
            <person name="Hale W."/>
            <person name="Han Y."/>
            <person name="Hemphill L."/>
            <person name="Highlander S.K."/>
            <person name="Hirani K."/>
            <person name="Hogues M."/>
            <person name="Jackson L."/>
            <person name="Jakkamsetti A."/>
            <person name="Javaid M."/>
            <person name="Jiang H."/>
            <person name="Korchina V."/>
            <person name="Kovar C."/>
            <person name="Lara F."/>
            <person name="Lee S."/>
            <person name="Mata R."/>
            <person name="Mathew T."/>
            <person name="Moen C."/>
            <person name="Morales K."/>
            <person name="Munidasa M."/>
            <person name="Nazareth L."/>
            <person name="Ngo R."/>
            <person name="Nguyen L."/>
            <person name="Okwuonu G."/>
            <person name="Ongeri F."/>
            <person name="Patil S."/>
            <person name="Petrosino J."/>
            <person name="Pham C."/>
            <person name="Pham P."/>
            <person name="Pu L.-L."/>
            <person name="Puazo M."/>
            <person name="Raj R."/>
            <person name="Reid J."/>
            <person name="Rouhana J."/>
            <person name="Saada N."/>
            <person name="Shang Y."/>
            <person name="Simmons D."/>
            <person name="Thornton R."/>
            <person name="Warren J."/>
            <person name="Weissenberger G."/>
            <person name="Zhang J."/>
            <person name="Zhang L."/>
            <person name="Zhou C."/>
            <person name="Zhu D."/>
            <person name="Muzny D."/>
            <person name="Worley K."/>
            <person name="Gibbs R."/>
        </authorList>
    </citation>
    <scope>NUCLEOTIDE SEQUENCE [LARGE SCALE GENOMIC DNA]</scope>
    <source>
        <strain evidence="1 2">DSM 17361</strain>
    </source>
</reference>
<proteinExistence type="predicted"/>
<name>D1Q065_9BACT</name>
<organism evidence="1 2">
    <name type="scientific">Hallella bergensis DSM 17361</name>
    <dbReference type="NCBI Taxonomy" id="585502"/>
    <lineage>
        <taxon>Bacteria</taxon>
        <taxon>Pseudomonadati</taxon>
        <taxon>Bacteroidota</taxon>
        <taxon>Bacteroidia</taxon>
        <taxon>Bacteroidales</taxon>
        <taxon>Prevotellaceae</taxon>
        <taxon>Hallella</taxon>
    </lineage>
</organism>
<protein>
    <submittedName>
        <fullName evidence="1">Uncharacterized protein</fullName>
    </submittedName>
</protein>
<keyword evidence="2" id="KW-1185">Reference proteome</keyword>
<gene>
    <name evidence="1" type="ORF">HMPREF0645_2600</name>
</gene>
<dbReference type="HOGENOM" id="CLU_2317683_0_0_10"/>
<dbReference type="EMBL" id="ACKS01000107">
    <property type="protein sequence ID" value="EFA42964.1"/>
    <property type="molecule type" value="Genomic_DNA"/>
</dbReference>
<comment type="caution">
    <text evidence="1">The sequence shown here is derived from an EMBL/GenBank/DDBJ whole genome shotgun (WGS) entry which is preliminary data.</text>
</comment>
<accession>D1Q065</accession>